<dbReference type="CDD" id="cd13121">
    <property type="entry name" value="BF2867_like_C"/>
    <property type="match status" value="1"/>
</dbReference>
<dbReference type="AlphaFoldDB" id="A0AAW6HLJ1"/>
<dbReference type="CDD" id="cd13120">
    <property type="entry name" value="BF2867_like_N"/>
    <property type="match status" value="1"/>
</dbReference>
<dbReference type="EMBL" id="JAQNZF010000041">
    <property type="protein sequence ID" value="MDC2744979.1"/>
    <property type="molecule type" value="Genomic_DNA"/>
</dbReference>
<dbReference type="Pfam" id="PF13149">
    <property type="entry name" value="Mfa_like_1"/>
    <property type="match status" value="1"/>
</dbReference>
<organism evidence="1 2">
    <name type="scientific">Bacteroides ovatus</name>
    <dbReference type="NCBI Taxonomy" id="28116"/>
    <lineage>
        <taxon>Bacteria</taxon>
        <taxon>Pseudomonadati</taxon>
        <taxon>Bacteroidota</taxon>
        <taxon>Bacteroidia</taxon>
        <taxon>Bacteroidales</taxon>
        <taxon>Bacteroidaceae</taxon>
        <taxon>Bacteroides</taxon>
    </lineage>
</organism>
<dbReference type="InterPro" id="IPR042278">
    <property type="entry name" value="Mfa-like_1_N"/>
</dbReference>
<name>A0AAW6HLJ1_BACOV</name>
<protein>
    <submittedName>
        <fullName evidence="1">Fimbrillin family protein</fullName>
    </submittedName>
</protein>
<dbReference type="InterPro" id="IPR025049">
    <property type="entry name" value="Mfa-like_1"/>
</dbReference>
<evidence type="ECO:0000313" key="1">
    <source>
        <dbReference type="EMBL" id="MDC2744979.1"/>
    </source>
</evidence>
<dbReference type="Proteomes" id="UP001219389">
    <property type="component" value="Unassembled WGS sequence"/>
</dbReference>
<accession>A0AAW6HLJ1</accession>
<dbReference type="Gene3D" id="2.60.40.2620">
    <property type="entry name" value="Fimbrillin-like"/>
    <property type="match status" value="1"/>
</dbReference>
<gene>
    <name evidence="1" type="ORF">PO382_22500</name>
</gene>
<evidence type="ECO:0000313" key="2">
    <source>
        <dbReference type="Proteomes" id="UP001219389"/>
    </source>
</evidence>
<comment type="caution">
    <text evidence="1">The sequence shown here is derived from an EMBL/GenBank/DDBJ whole genome shotgun (WGS) entry which is preliminary data.</text>
</comment>
<dbReference type="PROSITE" id="PS51257">
    <property type="entry name" value="PROKAR_LIPOPROTEIN"/>
    <property type="match status" value="1"/>
</dbReference>
<dbReference type="RefSeq" id="WP_138343891.1">
    <property type="nucleotide sequence ID" value="NZ_JADMTR010000055.1"/>
</dbReference>
<dbReference type="Gene3D" id="2.60.40.2630">
    <property type="match status" value="1"/>
</dbReference>
<sequence length="292" mass="32762">MIVADFRLIILSFCLCGLAACEDIYKGGENHQQTEVAVLFKPSITSYDKDEVEKWKEGETVGVYMIRNKADFSLENSINQIFNKKMQVQADGMLKVSGEEPAFLYPTDATKVDFILYAPWNPSLEENVLQLDVRNQAKSDFCDYLYSNNAKNKYRTTTPVKVVFKHVFAKMIFHIRNGEGISAEDLKVLRLTCSDLPAIGKFSLGTAEMTEMEAGDIPVSVSSEGSYGECVLLPSTGNGLLLFDVAGNQYRKKIGNMTFEMGKQYTFDIVVSLPGIEVNLKEIEDWDVETFL</sequence>
<proteinExistence type="predicted"/>
<reference evidence="1" key="1">
    <citation type="submission" date="2022-10" db="EMBL/GenBank/DDBJ databases">
        <title>Human gut microbiome strain richness.</title>
        <authorList>
            <person name="Chen-Liaw A."/>
        </authorList>
    </citation>
    <scope>NUCLEOTIDE SEQUENCE</scope>
    <source>
        <strain evidence="1">BSD2780120875st1_E1_BSD2780120875_150330</strain>
    </source>
</reference>